<keyword evidence="2" id="KW-1185">Reference proteome</keyword>
<accession>A0ABX4NAD8</accession>
<reference evidence="1 2" key="1">
    <citation type="submission" date="2017-07" db="EMBL/GenBank/DDBJ databases">
        <title>Leptospira spp. isolated from tropical soils.</title>
        <authorList>
            <person name="Thibeaux R."/>
            <person name="Iraola G."/>
            <person name="Ferres I."/>
            <person name="Bierque E."/>
            <person name="Girault D."/>
            <person name="Soupe-Gilbert M.-E."/>
            <person name="Picardeau M."/>
            <person name="Goarant C."/>
        </authorList>
    </citation>
    <scope>NUCLEOTIDE SEQUENCE [LARGE SCALE GENOMIC DNA]</scope>
    <source>
        <strain evidence="1 2">JW2-C-B1</strain>
    </source>
</reference>
<evidence type="ECO:0000313" key="2">
    <source>
        <dbReference type="Proteomes" id="UP000231919"/>
    </source>
</evidence>
<evidence type="ECO:0000313" key="1">
    <source>
        <dbReference type="EMBL" id="PJZ29129.1"/>
    </source>
</evidence>
<name>A0ABX4NAD8_9LEPT</name>
<proteinExistence type="predicted"/>
<dbReference type="RefSeq" id="WP_100738928.1">
    <property type="nucleotide sequence ID" value="NZ_NPDO01000015.1"/>
</dbReference>
<comment type="caution">
    <text evidence="1">The sequence shown here is derived from an EMBL/GenBank/DDBJ whole genome shotgun (WGS) entry which is preliminary data.</text>
</comment>
<organism evidence="1 2">
    <name type="scientific">Leptospira kmetyi</name>
    <dbReference type="NCBI Taxonomy" id="408139"/>
    <lineage>
        <taxon>Bacteria</taxon>
        <taxon>Pseudomonadati</taxon>
        <taxon>Spirochaetota</taxon>
        <taxon>Spirochaetia</taxon>
        <taxon>Leptospirales</taxon>
        <taxon>Leptospiraceae</taxon>
        <taxon>Leptospira</taxon>
    </lineage>
</organism>
<dbReference type="Proteomes" id="UP000231919">
    <property type="component" value="Unassembled WGS sequence"/>
</dbReference>
<sequence length="91" mass="10504">MILYKHKWRVKEPHFDLFENRKIPGIEIRLGDQGLQFLDKGNLFFFAYEIDAIERVLKYIGAKWDGNSVKGSEIPFSVYLNIANGQADKAA</sequence>
<gene>
    <name evidence="1" type="ORF">CH378_14335</name>
</gene>
<protein>
    <submittedName>
        <fullName evidence="1">Uncharacterized protein</fullName>
    </submittedName>
</protein>
<dbReference type="EMBL" id="NPDP01000027">
    <property type="protein sequence ID" value="PJZ29129.1"/>
    <property type="molecule type" value="Genomic_DNA"/>
</dbReference>